<organism evidence="1 2">
    <name type="scientific">Synechococcus phage S-SSM7</name>
    <dbReference type="NCBI Taxonomy" id="445686"/>
    <lineage>
        <taxon>Viruses</taxon>
        <taxon>Duplodnaviria</taxon>
        <taxon>Heunggongvirae</taxon>
        <taxon>Uroviricota</taxon>
        <taxon>Caudoviricetes</taxon>
        <taxon>Pantevenvirales</taxon>
        <taxon>Kyanoviridae</taxon>
        <taxon>Lipsvirus</taxon>
        <taxon>Lipsvirus ssm7</taxon>
    </lineage>
</organism>
<evidence type="ECO:0000313" key="1">
    <source>
        <dbReference type="EMBL" id="ADO98068.1"/>
    </source>
</evidence>
<sequence length="97" mass="11119">MGEFFRSAPVRAAMAEIQELQEDIMSGLAINGMRNPTVDGGLLHIQKMRTLLEKQRNFMFRLQLEKDDPDAIEMKEQILESAKFLGLKDGQNISEFF</sequence>
<dbReference type="RefSeq" id="YP_004324055.1">
    <property type="nucleotide sequence ID" value="NC_015287.1"/>
</dbReference>
<evidence type="ECO:0000313" key="2">
    <source>
        <dbReference type="Proteomes" id="UP000006527"/>
    </source>
</evidence>
<dbReference type="Proteomes" id="UP000006527">
    <property type="component" value="Segment"/>
</dbReference>
<dbReference type="EMBL" id="GU071098">
    <property type="protein sequence ID" value="ADO98068.1"/>
    <property type="molecule type" value="Genomic_DNA"/>
</dbReference>
<keyword evidence="2" id="KW-1185">Reference proteome</keyword>
<accession>E3SKS0</accession>
<protein>
    <submittedName>
        <fullName evidence="1">DUF1825 domain-containing protein</fullName>
    </submittedName>
</protein>
<name>E3SKS0_9CAUD</name>
<dbReference type="GeneID" id="10328571"/>
<dbReference type="KEGG" id="vg:10328571"/>
<gene>
    <name evidence="1" type="ORF">SSSM7_002</name>
</gene>
<reference evidence="1 2" key="1">
    <citation type="journal article" date="2010" name="Environ. Microbiol.">
        <title>Genomic analysis of oceanic cyanobacterial myoviruses compared with T4-like myoviruses from diverse hosts and environments.</title>
        <authorList>
            <person name="Sullivan M.B."/>
            <person name="Huang K.H."/>
            <person name="Ignacio-Espinoza J.C."/>
            <person name="Berlin A.M."/>
            <person name="Kelly L."/>
            <person name="Weigele P.R."/>
            <person name="DeFrancesco A.S."/>
            <person name="Kern S.E."/>
            <person name="Thompson L.R."/>
            <person name="Young S."/>
            <person name="Yandava C."/>
            <person name="Fu R."/>
            <person name="Krastins B."/>
            <person name="Chase M."/>
            <person name="Sarracino D."/>
            <person name="Osburne M.S."/>
            <person name="Henn M.R."/>
            <person name="Chisholm S.W."/>
        </authorList>
    </citation>
    <scope>NUCLEOTIDE SEQUENCE [LARGE SCALE GENOMIC DNA]</scope>
    <source>
        <strain evidence="1">8109-3</strain>
    </source>
</reference>
<proteinExistence type="predicted"/>